<gene>
    <name evidence="1" type="ORF">LCGC14_2272950</name>
</gene>
<feature type="non-terminal residue" evidence="1">
    <location>
        <position position="1"/>
    </location>
</feature>
<dbReference type="EMBL" id="LAZR01031460">
    <property type="protein sequence ID" value="KKL53688.1"/>
    <property type="molecule type" value="Genomic_DNA"/>
</dbReference>
<dbReference type="AlphaFoldDB" id="A0A0F9CWD9"/>
<comment type="caution">
    <text evidence="1">The sequence shown here is derived from an EMBL/GenBank/DDBJ whole genome shotgun (WGS) entry which is preliminary data.</text>
</comment>
<organism evidence="1">
    <name type="scientific">marine sediment metagenome</name>
    <dbReference type="NCBI Taxonomy" id="412755"/>
    <lineage>
        <taxon>unclassified sequences</taxon>
        <taxon>metagenomes</taxon>
        <taxon>ecological metagenomes</taxon>
    </lineage>
</organism>
<sequence>AIRIAETLKAAKKGYWINQSKLRPDDIIAQMTKKKKALGKKGEDKDGLTAKDMDDVIASAYNSKALSEKSLNVQQEIELDKLSTAFQTGLDENGKSVDWDYIQAQASLTSTQRETARQRMNLEAKRRADGIIIATDQARKHDLLDMAAAINVPERQITAREVKELANEDRFGASPIIDDDAYDEVRDAIRRAEEDKIPFSKASIEKTIGELITGAPSSILGVPLPTLRTREDSIKHATNAFGRFLHRIPGVMETINAKFPPEKPTSLPDEPEGTPAHDFDGELIGSYNLNGSITLNAEGVRRLYEIAGQDMKKAREMAEQNRYIIPKE</sequence>
<evidence type="ECO:0000313" key="1">
    <source>
        <dbReference type="EMBL" id="KKL53688.1"/>
    </source>
</evidence>
<proteinExistence type="predicted"/>
<accession>A0A0F9CWD9</accession>
<reference evidence="1" key="1">
    <citation type="journal article" date="2015" name="Nature">
        <title>Complex archaea that bridge the gap between prokaryotes and eukaryotes.</title>
        <authorList>
            <person name="Spang A."/>
            <person name="Saw J.H."/>
            <person name="Jorgensen S.L."/>
            <person name="Zaremba-Niedzwiedzka K."/>
            <person name="Martijn J."/>
            <person name="Lind A.E."/>
            <person name="van Eijk R."/>
            <person name="Schleper C."/>
            <person name="Guy L."/>
            <person name="Ettema T.J."/>
        </authorList>
    </citation>
    <scope>NUCLEOTIDE SEQUENCE</scope>
</reference>
<name>A0A0F9CWD9_9ZZZZ</name>
<protein>
    <submittedName>
        <fullName evidence="1">Uncharacterized protein</fullName>
    </submittedName>
</protein>